<dbReference type="EMBL" id="UGJJ01000001">
    <property type="protein sequence ID" value="STR00484.1"/>
    <property type="molecule type" value="Genomic_DNA"/>
</dbReference>
<keyword evidence="1" id="KW-0812">Transmembrane</keyword>
<evidence type="ECO:0000313" key="3">
    <source>
        <dbReference type="Proteomes" id="UP000254293"/>
    </source>
</evidence>
<dbReference type="RefSeq" id="WP_115307751.1">
    <property type="nucleotide sequence ID" value="NZ_CP091516.1"/>
</dbReference>
<dbReference type="AlphaFoldDB" id="A0A377QYM6"/>
<feature type="transmembrane region" description="Helical" evidence="1">
    <location>
        <begin position="98"/>
        <end position="119"/>
    </location>
</feature>
<evidence type="ECO:0000256" key="1">
    <source>
        <dbReference type="SAM" id="Phobius"/>
    </source>
</evidence>
<dbReference type="Proteomes" id="UP000254293">
    <property type="component" value="Unassembled WGS sequence"/>
</dbReference>
<keyword evidence="1" id="KW-1133">Transmembrane helix</keyword>
<feature type="transmembrane region" description="Helical" evidence="1">
    <location>
        <begin position="68"/>
        <end position="86"/>
    </location>
</feature>
<dbReference type="OrthoDB" id="10013856at2"/>
<keyword evidence="1" id="KW-0472">Membrane</keyword>
<organism evidence="2 3">
    <name type="scientific">Kingella potus</name>
    <dbReference type="NCBI Taxonomy" id="265175"/>
    <lineage>
        <taxon>Bacteria</taxon>
        <taxon>Pseudomonadati</taxon>
        <taxon>Pseudomonadota</taxon>
        <taxon>Betaproteobacteria</taxon>
        <taxon>Neisseriales</taxon>
        <taxon>Neisseriaceae</taxon>
        <taxon>Kingella</taxon>
    </lineage>
</organism>
<sequence length="133" mass="14725">MKPYFKFIIMYTFVLPLLAPALLFLFDRSSGSTFIAGIFILLWLYSIPAVVLLLIIAIKFKWQRNWRGIGKTVATAALLAIASVVIGEMISGDGFVEWGLTLWLALAYAAMTLVASCFLPKPGTMDSEQPFNV</sequence>
<evidence type="ECO:0000313" key="2">
    <source>
        <dbReference type="EMBL" id="STR00484.1"/>
    </source>
</evidence>
<feature type="transmembrane region" description="Helical" evidence="1">
    <location>
        <begin position="7"/>
        <end position="26"/>
    </location>
</feature>
<feature type="transmembrane region" description="Helical" evidence="1">
    <location>
        <begin position="32"/>
        <end position="56"/>
    </location>
</feature>
<protein>
    <submittedName>
        <fullName evidence="2">Uncharacterized protein</fullName>
    </submittedName>
</protein>
<proteinExistence type="predicted"/>
<reference evidence="2 3" key="1">
    <citation type="submission" date="2018-06" db="EMBL/GenBank/DDBJ databases">
        <authorList>
            <consortium name="Pathogen Informatics"/>
            <person name="Doyle S."/>
        </authorList>
    </citation>
    <scope>NUCLEOTIDE SEQUENCE [LARGE SCALE GENOMIC DNA]</scope>
    <source>
        <strain evidence="2 3">NCTC13336</strain>
    </source>
</reference>
<keyword evidence="3" id="KW-1185">Reference proteome</keyword>
<gene>
    <name evidence="2" type="ORF">NCTC13336_00692</name>
</gene>
<name>A0A377QYM6_9NEIS</name>
<accession>A0A377QYM6</accession>